<organism evidence="4">
    <name type="scientific">hydrothermal vent metagenome</name>
    <dbReference type="NCBI Taxonomy" id="652676"/>
    <lineage>
        <taxon>unclassified sequences</taxon>
        <taxon>metagenomes</taxon>
        <taxon>ecological metagenomes</taxon>
    </lineage>
</organism>
<dbReference type="Gene3D" id="2.60.40.4070">
    <property type="match status" value="1"/>
</dbReference>
<gene>
    <name evidence="4" type="ORF">MNBD_GAMMA10-2412</name>
</gene>
<dbReference type="InterPro" id="IPR005648">
    <property type="entry name" value="FlgD"/>
</dbReference>
<dbReference type="Pfam" id="PF13861">
    <property type="entry name" value="FLgD_tudor"/>
    <property type="match status" value="1"/>
</dbReference>
<feature type="domain" description="FlgD Tudor-like" evidence="3">
    <location>
        <begin position="85"/>
        <end position="220"/>
    </location>
</feature>
<evidence type="ECO:0000256" key="1">
    <source>
        <dbReference type="ARBA" id="ARBA00022795"/>
    </source>
</evidence>
<reference evidence="4" key="1">
    <citation type="submission" date="2018-06" db="EMBL/GenBank/DDBJ databases">
        <authorList>
            <person name="Zhirakovskaya E."/>
        </authorList>
    </citation>
    <scope>NUCLEOTIDE SEQUENCE</scope>
</reference>
<evidence type="ECO:0000313" key="4">
    <source>
        <dbReference type="EMBL" id="VAW65070.1"/>
    </source>
</evidence>
<keyword evidence="4" id="KW-0966">Cell projection</keyword>
<dbReference type="GO" id="GO:0044781">
    <property type="term" value="P:bacterial-type flagellum organization"/>
    <property type="evidence" value="ECO:0007669"/>
    <property type="project" value="UniProtKB-KW"/>
</dbReference>
<feature type="domain" description="FlgD/Vpr Ig-like" evidence="2">
    <location>
        <begin position="112"/>
        <end position="177"/>
    </location>
</feature>
<dbReference type="Pfam" id="PF13860">
    <property type="entry name" value="FlgD_ig"/>
    <property type="match status" value="1"/>
</dbReference>
<name>A0A3B0XK37_9ZZZZ</name>
<keyword evidence="4" id="KW-0282">Flagellum</keyword>
<dbReference type="InterPro" id="IPR025965">
    <property type="entry name" value="FlgD/Vpr_Ig-like"/>
</dbReference>
<dbReference type="InterPro" id="IPR025963">
    <property type="entry name" value="FLgD_Tudor"/>
</dbReference>
<proteinExistence type="predicted"/>
<dbReference type="EMBL" id="UOFJ01000164">
    <property type="protein sequence ID" value="VAW65070.1"/>
    <property type="molecule type" value="Genomic_DNA"/>
</dbReference>
<sequence>MEINSFENIPGLQRIANEKPGEGSRTELGQNEFLKLMTTQLANQDPLQPMENGEFMGQIAQFGTVNGINELLTSFQALSTNLQSSQALEASNLIGRQVLVNLDQGYLPQNGSLQGGVKLDSSASDVAVNVFDANGEVLGRVELGAQPAGLVEFNWDGSTFSGLRAPSGRYRIEVEANFGGRTESLTPQVLDSVRSLTLGGVGQQMQVELENLGSVSFNQVNQIQ</sequence>
<dbReference type="Gene3D" id="2.30.30.910">
    <property type="match status" value="1"/>
</dbReference>
<dbReference type="AlphaFoldDB" id="A0A3B0XK37"/>
<accession>A0A3B0XK37</accession>
<keyword evidence="1" id="KW-1005">Bacterial flagellum biogenesis</keyword>
<evidence type="ECO:0000259" key="3">
    <source>
        <dbReference type="Pfam" id="PF13861"/>
    </source>
</evidence>
<dbReference type="Pfam" id="PF03963">
    <property type="entry name" value="FlgD"/>
    <property type="match status" value="1"/>
</dbReference>
<protein>
    <submittedName>
        <fullName evidence="4">Flagellar basal-body rod modification protein FlgD</fullName>
    </submittedName>
</protein>
<keyword evidence="4" id="KW-0969">Cilium</keyword>
<evidence type="ECO:0000259" key="2">
    <source>
        <dbReference type="Pfam" id="PF13860"/>
    </source>
</evidence>